<dbReference type="AlphaFoldDB" id="A0A1F7X3E6"/>
<gene>
    <name evidence="1" type="ORF">A2Y68_03210</name>
</gene>
<sequence>MKEEKLKEFIKGKIADTIGVEVEDIEDTDTFSEELHMSATDFTDFLNTLGGLGIDAQSLELSPALSVEELVETVSSHVAE</sequence>
<comment type="caution">
    <text evidence="1">The sequence shown here is derived from an EMBL/GenBank/DDBJ whole genome shotgun (WGS) entry which is preliminary data.</text>
</comment>
<organism evidence="1 2">
    <name type="scientific">Candidatus Woesebacteria bacterium RBG_13_46_13</name>
    <dbReference type="NCBI Taxonomy" id="1802479"/>
    <lineage>
        <taxon>Bacteria</taxon>
        <taxon>Candidatus Woeseibacteriota</taxon>
    </lineage>
</organism>
<proteinExistence type="predicted"/>
<evidence type="ECO:0000313" key="1">
    <source>
        <dbReference type="EMBL" id="OGM09620.1"/>
    </source>
</evidence>
<dbReference type="EMBL" id="MGFR01000003">
    <property type="protein sequence ID" value="OGM09620.1"/>
    <property type="molecule type" value="Genomic_DNA"/>
</dbReference>
<evidence type="ECO:0008006" key="3">
    <source>
        <dbReference type="Google" id="ProtNLM"/>
    </source>
</evidence>
<dbReference type="STRING" id="1802479.A2Y68_03210"/>
<protein>
    <recommendedName>
        <fullName evidence="3">Carrier domain-containing protein</fullName>
    </recommendedName>
</protein>
<evidence type="ECO:0000313" key="2">
    <source>
        <dbReference type="Proteomes" id="UP000176778"/>
    </source>
</evidence>
<dbReference type="Proteomes" id="UP000176778">
    <property type="component" value="Unassembled WGS sequence"/>
</dbReference>
<name>A0A1F7X3E6_9BACT</name>
<dbReference type="InterPro" id="IPR036736">
    <property type="entry name" value="ACP-like_sf"/>
</dbReference>
<reference evidence="1 2" key="1">
    <citation type="journal article" date="2016" name="Nat. Commun.">
        <title>Thousands of microbial genomes shed light on interconnected biogeochemical processes in an aquifer system.</title>
        <authorList>
            <person name="Anantharaman K."/>
            <person name="Brown C.T."/>
            <person name="Hug L.A."/>
            <person name="Sharon I."/>
            <person name="Castelle C.J."/>
            <person name="Probst A.J."/>
            <person name="Thomas B.C."/>
            <person name="Singh A."/>
            <person name="Wilkins M.J."/>
            <person name="Karaoz U."/>
            <person name="Brodie E.L."/>
            <person name="Williams K.H."/>
            <person name="Hubbard S.S."/>
            <person name="Banfield J.F."/>
        </authorList>
    </citation>
    <scope>NUCLEOTIDE SEQUENCE [LARGE SCALE GENOMIC DNA]</scope>
</reference>
<accession>A0A1F7X3E6</accession>
<dbReference type="SUPFAM" id="SSF47336">
    <property type="entry name" value="ACP-like"/>
    <property type="match status" value="1"/>
</dbReference>